<accession>A0A0D0AIT5</accession>
<dbReference type="HOGENOM" id="CLU_3070284_0_0_1"/>
<protein>
    <submittedName>
        <fullName evidence="1">Uncharacterized protein</fullName>
    </submittedName>
</protein>
<dbReference type="EMBL" id="KN835796">
    <property type="protein sequence ID" value="KIK34187.1"/>
    <property type="molecule type" value="Genomic_DNA"/>
</dbReference>
<dbReference type="InParanoid" id="A0A0D0AIT5"/>
<evidence type="ECO:0000313" key="1">
    <source>
        <dbReference type="EMBL" id="KIK34187.1"/>
    </source>
</evidence>
<sequence length="53" mass="5706">MIQTWTSILECPAFLEATALATFPTPLAPDPSTPSCGSACSTYASIWLHFTTR</sequence>
<reference evidence="2" key="2">
    <citation type="submission" date="2015-01" db="EMBL/GenBank/DDBJ databases">
        <title>Evolutionary Origins and Diversification of the Mycorrhizal Mutualists.</title>
        <authorList>
            <consortium name="DOE Joint Genome Institute"/>
            <consortium name="Mycorrhizal Genomics Consortium"/>
            <person name="Kohler A."/>
            <person name="Kuo A."/>
            <person name="Nagy L.G."/>
            <person name="Floudas D."/>
            <person name="Copeland A."/>
            <person name="Barry K.W."/>
            <person name="Cichocki N."/>
            <person name="Veneault-Fourrey C."/>
            <person name="LaButti K."/>
            <person name="Lindquist E.A."/>
            <person name="Lipzen A."/>
            <person name="Lundell T."/>
            <person name="Morin E."/>
            <person name="Murat C."/>
            <person name="Riley R."/>
            <person name="Ohm R."/>
            <person name="Sun H."/>
            <person name="Tunlid A."/>
            <person name="Henrissat B."/>
            <person name="Grigoriev I.V."/>
            <person name="Hibbett D.S."/>
            <person name="Martin F."/>
        </authorList>
    </citation>
    <scope>NUCLEOTIDE SEQUENCE [LARGE SCALE GENOMIC DNA]</scope>
    <source>
        <strain evidence="2">UH-Slu-Lm8-n1</strain>
    </source>
</reference>
<dbReference type="AlphaFoldDB" id="A0A0D0AIT5"/>
<organism evidence="1 2">
    <name type="scientific">Suillus luteus UH-Slu-Lm8-n1</name>
    <dbReference type="NCBI Taxonomy" id="930992"/>
    <lineage>
        <taxon>Eukaryota</taxon>
        <taxon>Fungi</taxon>
        <taxon>Dikarya</taxon>
        <taxon>Basidiomycota</taxon>
        <taxon>Agaricomycotina</taxon>
        <taxon>Agaricomycetes</taxon>
        <taxon>Agaricomycetidae</taxon>
        <taxon>Boletales</taxon>
        <taxon>Suillineae</taxon>
        <taxon>Suillaceae</taxon>
        <taxon>Suillus</taxon>
    </lineage>
</organism>
<reference evidence="1 2" key="1">
    <citation type="submission" date="2014-04" db="EMBL/GenBank/DDBJ databases">
        <authorList>
            <consortium name="DOE Joint Genome Institute"/>
            <person name="Kuo A."/>
            <person name="Ruytinx J."/>
            <person name="Rineau F."/>
            <person name="Colpaert J."/>
            <person name="Kohler A."/>
            <person name="Nagy L.G."/>
            <person name="Floudas D."/>
            <person name="Copeland A."/>
            <person name="Barry K.W."/>
            <person name="Cichocki N."/>
            <person name="Veneault-Fourrey C."/>
            <person name="LaButti K."/>
            <person name="Lindquist E.A."/>
            <person name="Lipzen A."/>
            <person name="Lundell T."/>
            <person name="Morin E."/>
            <person name="Murat C."/>
            <person name="Sun H."/>
            <person name="Tunlid A."/>
            <person name="Henrissat B."/>
            <person name="Grigoriev I.V."/>
            <person name="Hibbett D.S."/>
            <person name="Martin F."/>
            <person name="Nordberg H.P."/>
            <person name="Cantor M.N."/>
            <person name="Hua S.X."/>
        </authorList>
    </citation>
    <scope>NUCLEOTIDE SEQUENCE [LARGE SCALE GENOMIC DNA]</scope>
    <source>
        <strain evidence="1 2">UH-Slu-Lm8-n1</strain>
    </source>
</reference>
<proteinExistence type="predicted"/>
<gene>
    <name evidence="1" type="ORF">CY34DRAFT_813097</name>
</gene>
<keyword evidence="2" id="KW-1185">Reference proteome</keyword>
<dbReference type="Proteomes" id="UP000054485">
    <property type="component" value="Unassembled WGS sequence"/>
</dbReference>
<evidence type="ECO:0000313" key="2">
    <source>
        <dbReference type="Proteomes" id="UP000054485"/>
    </source>
</evidence>
<name>A0A0D0AIT5_9AGAM</name>